<dbReference type="AlphaFoldDB" id="A0A9K3E4J1"/>
<feature type="region of interest" description="Disordered" evidence="1">
    <location>
        <begin position="59"/>
        <end position="82"/>
    </location>
</feature>
<evidence type="ECO:0000256" key="1">
    <source>
        <dbReference type="SAM" id="MobiDB-lite"/>
    </source>
</evidence>
<reference evidence="2" key="1">
    <citation type="journal article" date="2017" name="Nature">
        <title>The sunflower genome provides insights into oil metabolism, flowering and Asterid evolution.</title>
        <authorList>
            <person name="Badouin H."/>
            <person name="Gouzy J."/>
            <person name="Grassa C.J."/>
            <person name="Murat F."/>
            <person name="Staton S.E."/>
            <person name="Cottret L."/>
            <person name="Lelandais-Briere C."/>
            <person name="Owens G.L."/>
            <person name="Carrere S."/>
            <person name="Mayjonade B."/>
            <person name="Legrand L."/>
            <person name="Gill N."/>
            <person name="Kane N.C."/>
            <person name="Bowers J.E."/>
            <person name="Hubner S."/>
            <person name="Bellec A."/>
            <person name="Berard A."/>
            <person name="Berges H."/>
            <person name="Blanchet N."/>
            <person name="Boniface M.C."/>
            <person name="Brunel D."/>
            <person name="Catrice O."/>
            <person name="Chaidir N."/>
            <person name="Claudel C."/>
            <person name="Donnadieu C."/>
            <person name="Faraut T."/>
            <person name="Fievet G."/>
            <person name="Helmstetter N."/>
            <person name="King M."/>
            <person name="Knapp S.J."/>
            <person name="Lai Z."/>
            <person name="Le Paslier M.C."/>
            <person name="Lippi Y."/>
            <person name="Lorenzon L."/>
            <person name="Mandel J.R."/>
            <person name="Marage G."/>
            <person name="Marchand G."/>
            <person name="Marquand E."/>
            <person name="Bret-Mestries E."/>
            <person name="Morien E."/>
            <person name="Nambeesan S."/>
            <person name="Nguyen T."/>
            <person name="Pegot-Espagnet P."/>
            <person name="Pouilly N."/>
            <person name="Raftis F."/>
            <person name="Sallet E."/>
            <person name="Schiex T."/>
            <person name="Thomas J."/>
            <person name="Vandecasteele C."/>
            <person name="Vares D."/>
            <person name="Vear F."/>
            <person name="Vautrin S."/>
            <person name="Crespi M."/>
            <person name="Mangin B."/>
            <person name="Burke J.M."/>
            <person name="Salse J."/>
            <person name="Munos S."/>
            <person name="Vincourt P."/>
            <person name="Rieseberg L.H."/>
            <person name="Langlade N.B."/>
        </authorList>
    </citation>
    <scope>NUCLEOTIDE SEQUENCE</scope>
    <source>
        <tissue evidence="2">Leaves</tissue>
    </source>
</reference>
<reference evidence="2" key="2">
    <citation type="submission" date="2020-06" db="EMBL/GenBank/DDBJ databases">
        <title>Helianthus annuus Genome sequencing and assembly Release 2.</title>
        <authorList>
            <person name="Gouzy J."/>
            <person name="Langlade N."/>
            <person name="Munos S."/>
        </authorList>
    </citation>
    <scope>NUCLEOTIDE SEQUENCE</scope>
    <source>
        <tissue evidence="2">Leaves</tissue>
    </source>
</reference>
<keyword evidence="3" id="KW-1185">Reference proteome</keyword>
<evidence type="ECO:0000313" key="3">
    <source>
        <dbReference type="Proteomes" id="UP000215914"/>
    </source>
</evidence>
<evidence type="ECO:0000313" key="2">
    <source>
        <dbReference type="EMBL" id="KAF5766852.1"/>
    </source>
</evidence>
<proteinExistence type="predicted"/>
<sequence length="137" mass="15248">MERKIQNGFAGKTVGASPELLHSSYNCESLKTDTAIASGTFGLVGVGVFGWKMTPEPRRTSAAYGGSAAAPPRSPAVAAGTSPAPCRKFAWIRVLERERVWEVRERVNEWKMMDFRNKILYICRVLWAWAQGPQARF</sequence>
<comment type="caution">
    <text evidence="2">The sequence shown here is derived from an EMBL/GenBank/DDBJ whole genome shotgun (WGS) entry which is preliminary data.</text>
</comment>
<feature type="compositionally biased region" description="Low complexity" evidence="1">
    <location>
        <begin position="60"/>
        <end position="80"/>
    </location>
</feature>
<dbReference type="EMBL" id="MNCJ02000330">
    <property type="protein sequence ID" value="KAF5766852.1"/>
    <property type="molecule type" value="Genomic_DNA"/>
</dbReference>
<dbReference type="Gramene" id="mRNA:HanXRQr2_Chr15g0720261">
    <property type="protein sequence ID" value="CDS:HanXRQr2_Chr15g0720261.1"/>
    <property type="gene ID" value="HanXRQr2_Chr15g0720261"/>
</dbReference>
<name>A0A9K3E4J1_HELAN</name>
<gene>
    <name evidence="2" type="ORF">HanXRQr2_Chr15g0720261</name>
</gene>
<protein>
    <submittedName>
        <fullName evidence="2">Uncharacterized protein</fullName>
    </submittedName>
</protein>
<organism evidence="2 3">
    <name type="scientific">Helianthus annuus</name>
    <name type="common">Common sunflower</name>
    <dbReference type="NCBI Taxonomy" id="4232"/>
    <lineage>
        <taxon>Eukaryota</taxon>
        <taxon>Viridiplantae</taxon>
        <taxon>Streptophyta</taxon>
        <taxon>Embryophyta</taxon>
        <taxon>Tracheophyta</taxon>
        <taxon>Spermatophyta</taxon>
        <taxon>Magnoliopsida</taxon>
        <taxon>eudicotyledons</taxon>
        <taxon>Gunneridae</taxon>
        <taxon>Pentapetalae</taxon>
        <taxon>asterids</taxon>
        <taxon>campanulids</taxon>
        <taxon>Asterales</taxon>
        <taxon>Asteraceae</taxon>
        <taxon>Asteroideae</taxon>
        <taxon>Heliantheae alliance</taxon>
        <taxon>Heliantheae</taxon>
        <taxon>Helianthus</taxon>
    </lineage>
</organism>
<accession>A0A9K3E4J1</accession>
<dbReference type="Proteomes" id="UP000215914">
    <property type="component" value="Unassembled WGS sequence"/>
</dbReference>